<evidence type="ECO:0000256" key="6">
    <source>
        <dbReference type="ARBA" id="ARBA00023054"/>
    </source>
</evidence>
<sequence>LLDGNGYEEFFGIRSSSVDIVASPASAITANGKSSSSSLMITPLVSYDWEYKYYPTKLLTSHATSGNIAWFIKGDLSTVYLPVLGQSKALVRITHSETRVRSLLKNFDSDFLTLDFSPYFLPILAVLSFDGILNIYHVNHIDAVNNLLISINLHENSSTLTHCALKWGPKSTTPEDHKDSSLLLAAALNRDVYIVDLNGVIEQLSSGPIDFHTASVQYHLHSRLLTEILVRLSTYGNNIEAMEFAADASTIFISVNIGQILVFKLSDIKSESFSPYREWTMPGTSPLSSLHYVNYKSMLAPEGYLIGGANFNRELFLWRLPDCSLVQTIRFCPSEERDQKDSETLKSSPQPMLITHFSAAANLLLASDIKRTSPTFCCGSVCVHSTPQTMPNKSKRAKISTNMCTCGLLSGEHGNNSNRGKTFSRTRERSLLRCRRSTPTAQASIPGHWSATPVGCRSYVAPLRKRGRPVRARQASSTVAVKRRRQQRNVKPTALTAGSSLKVVEKEVGKGNHASEESQKSETKPLKNHPSVDTLPEPSPCSNESNAVLYALHLSRNPDNPEEVQFRCVSEFLLVSPCIAFDVSRVSRSLSLDRPFAAYIPEDSDNIEAQLNLIHPRELKTGKLSFFVPLGIYMQRDKTKKEEQFAPEPPLDNDPLSTVGTVGNCSSPLLPEGNKSSISFNVFTKMFNRRPTSASSRPYTPPPNGDVPSVPPPTENSLSVDSNTPQATSELEATPTGQSFGGGDNCGSGNDEGESFQTVGRISDAELANEDPIVATAFRSGSTCSFHTSATDPSQLPFRGMGGLSKASELSDSVRSLAGSSSVASFSNSLCRDPSILDFSRPANGVFAKAMSLSMKQPLSDSVRSLDGSSNDVIATSESLKSLQIHPIATPTTSSTECGASGDSEVIQLLKSLLAETKAQAASIKTLTNKVHENKNQLTKLATVQATILKQVNALTPSPVSTSATAATPTSPSWANHLVDQVRKQKAETTKQLMHLETVLNNIQTSAASMIPTKKTQAASLLDAKQMQTLQEQTRNVIRTEIQNVFQSNAPIILEPLRQHLRVSLEEMLSPLPKTVADRMLSVIVDPKFTQYFSGQMSTTIAPSMTIAYREELRRVLVPAFTKGVDKLTKELDELVKCALNQHVQLVITKIDSGVQSSRDKIDASVRKFDEQVNRLSKDIAAKVTTQMNESLKVASQQSQLLKADIAMPSALEVGGAMLSAATSKDLSLKGSRSAFDTVGGGGSKQQLRNFISGGTSSADSYQAALLFIQNHQYVEALETALTSANQILLLKVLQNVPVVQLFRQNVKQELLLSLIHQLSCGQLQEQLEMKISFLQEAVNHLRMNDDTVKELGDDILSMLVTKITHLQGAGVLTSAEANRALVLLRSVQEKRQNRTHL</sequence>
<dbReference type="Gene3D" id="2.130.10.10">
    <property type="entry name" value="YVTN repeat-like/Quinoprotein amine dehydrogenase"/>
    <property type="match status" value="1"/>
</dbReference>
<evidence type="ECO:0000259" key="9">
    <source>
        <dbReference type="Pfam" id="PF21289"/>
    </source>
</evidence>
<evidence type="ECO:0000259" key="8">
    <source>
        <dbReference type="Pfam" id="PF16529"/>
    </source>
</evidence>
<comment type="subcellular location">
    <subcellularLocation>
        <location evidence="1">Cytoplasm</location>
        <location evidence="1">P-body</location>
    </subcellularLocation>
</comment>
<dbReference type="InterPro" id="IPR049404">
    <property type="entry name" value="EDC4_C"/>
</dbReference>
<feature type="domain" description="Enhancer of mRNA-decapping protein 4 C-terminal" evidence="9">
    <location>
        <begin position="1269"/>
        <end position="1366"/>
    </location>
</feature>
<keyword evidence="3" id="KW-0963">Cytoplasm</keyword>
<evidence type="ECO:0000256" key="1">
    <source>
        <dbReference type="ARBA" id="ARBA00004201"/>
    </source>
</evidence>
<name>A0A915EZW7_9CEST</name>
<dbReference type="PANTHER" id="PTHR15598:SF5">
    <property type="entry name" value="ENHANCER OF MRNA-DECAPPING PROTEIN 4"/>
    <property type="match status" value="1"/>
</dbReference>
<evidence type="ECO:0000256" key="4">
    <source>
        <dbReference type="ARBA" id="ARBA00022574"/>
    </source>
</evidence>
<feature type="domain" description="Enhancer of mRNA-decapping protein 4 WD40 repeat region" evidence="8">
    <location>
        <begin position="36"/>
        <end position="371"/>
    </location>
</feature>
<protein>
    <submittedName>
        <fullName evidence="11">Enhancer of mRNA-decapping protein 4 WD40 repeat region domain-containing protein</fullName>
    </submittedName>
</protein>
<dbReference type="GO" id="GO:0031087">
    <property type="term" value="P:deadenylation-independent decapping of nuclear-transcribed mRNA"/>
    <property type="evidence" value="ECO:0007669"/>
    <property type="project" value="InterPro"/>
</dbReference>
<evidence type="ECO:0000313" key="10">
    <source>
        <dbReference type="Proteomes" id="UP000887562"/>
    </source>
</evidence>
<feature type="compositionally biased region" description="Basic and acidic residues" evidence="7">
    <location>
        <begin position="503"/>
        <end position="525"/>
    </location>
</feature>
<feature type="region of interest" description="Disordered" evidence="7">
    <location>
        <begin position="639"/>
        <end position="658"/>
    </location>
</feature>
<evidence type="ECO:0000256" key="2">
    <source>
        <dbReference type="ARBA" id="ARBA00009639"/>
    </source>
</evidence>
<dbReference type="Pfam" id="PF21289">
    <property type="entry name" value="EDC4_C"/>
    <property type="match status" value="1"/>
</dbReference>
<evidence type="ECO:0000256" key="3">
    <source>
        <dbReference type="ARBA" id="ARBA00022490"/>
    </source>
</evidence>
<dbReference type="PANTHER" id="PTHR15598">
    <property type="entry name" value="ENHANCER OF MRNA-DECAPPING PROTEIN 4"/>
    <property type="match status" value="1"/>
</dbReference>
<reference evidence="11" key="1">
    <citation type="submission" date="2022-11" db="UniProtKB">
        <authorList>
            <consortium name="WormBaseParasite"/>
        </authorList>
    </citation>
    <scope>IDENTIFICATION</scope>
</reference>
<comment type="similarity">
    <text evidence="2">Belongs to the WD repeat EDC4 family.</text>
</comment>
<keyword evidence="4" id="KW-0853">WD repeat</keyword>
<dbReference type="InterPro" id="IPR015943">
    <property type="entry name" value="WD40/YVTN_repeat-like_dom_sf"/>
</dbReference>
<dbReference type="InterPro" id="IPR036322">
    <property type="entry name" value="WD40_repeat_dom_sf"/>
</dbReference>
<feature type="region of interest" description="Disordered" evidence="7">
    <location>
        <begin position="464"/>
        <end position="541"/>
    </location>
</feature>
<feature type="compositionally biased region" description="Polar residues" evidence="7">
    <location>
        <begin position="715"/>
        <end position="738"/>
    </location>
</feature>
<feature type="compositionally biased region" description="Pro residues" evidence="7">
    <location>
        <begin position="699"/>
        <end position="714"/>
    </location>
</feature>
<feature type="region of interest" description="Disordered" evidence="7">
    <location>
        <begin position="691"/>
        <end position="756"/>
    </location>
</feature>
<dbReference type="InterPro" id="IPR032401">
    <property type="entry name" value="EDC4_WD40"/>
</dbReference>
<evidence type="ECO:0000256" key="7">
    <source>
        <dbReference type="SAM" id="MobiDB-lite"/>
    </source>
</evidence>
<keyword evidence="10" id="KW-1185">Reference proteome</keyword>
<proteinExistence type="inferred from homology"/>
<accession>A0A915EZW7</accession>
<keyword evidence="6" id="KW-0175">Coiled coil</keyword>
<dbReference type="SUPFAM" id="SSF50978">
    <property type="entry name" value="WD40 repeat-like"/>
    <property type="match status" value="1"/>
</dbReference>
<dbReference type="GO" id="GO:0000932">
    <property type="term" value="C:P-body"/>
    <property type="evidence" value="ECO:0007669"/>
    <property type="project" value="UniProtKB-SubCell"/>
</dbReference>
<dbReference type="InterPro" id="IPR045152">
    <property type="entry name" value="EDC4-like"/>
</dbReference>
<dbReference type="InterPro" id="IPR044938">
    <property type="entry name" value="EDC4_C_sf"/>
</dbReference>
<dbReference type="Pfam" id="PF16529">
    <property type="entry name" value="Ge1_WD40"/>
    <property type="match status" value="1"/>
</dbReference>
<dbReference type="WBParaSite" id="maker-E.canG7_contigs_7631-snap-gene-0.8-mRNA-1">
    <property type="protein sequence ID" value="maker-E.canG7_contigs_7631-snap-gene-0.8-mRNA-1"/>
    <property type="gene ID" value="EcG7_07106"/>
</dbReference>
<dbReference type="Gene3D" id="1.10.220.100">
    <property type="entry name" value="conserved c-terminal region of ge- 1"/>
    <property type="match status" value="1"/>
</dbReference>
<keyword evidence="5" id="KW-0677">Repeat</keyword>
<organism evidence="10 11">
    <name type="scientific">Echinococcus canadensis</name>
    <dbReference type="NCBI Taxonomy" id="519352"/>
    <lineage>
        <taxon>Eukaryota</taxon>
        <taxon>Metazoa</taxon>
        <taxon>Spiralia</taxon>
        <taxon>Lophotrochozoa</taxon>
        <taxon>Platyhelminthes</taxon>
        <taxon>Cestoda</taxon>
        <taxon>Eucestoda</taxon>
        <taxon>Cyclophyllidea</taxon>
        <taxon>Taeniidae</taxon>
        <taxon>Echinococcus</taxon>
        <taxon>Echinococcus canadensis group</taxon>
    </lineage>
</organism>
<dbReference type="Proteomes" id="UP000887562">
    <property type="component" value="Unplaced"/>
</dbReference>
<evidence type="ECO:0000313" key="11">
    <source>
        <dbReference type="WBParaSite" id="maker-E.canG7_contigs_7631-snap-gene-0.8-mRNA-1"/>
    </source>
</evidence>
<evidence type="ECO:0000256" key="5">
    <source>
        <dbReference type="ARBA" id="ARBA00022737"/>
    </source>
</evidence>